<protein>
    <submittedName>
        <fullName evidence="1">Uncharacterized protein</fullName>
    </submittedName>
</protein>
<organism evidence="1 2">
    <name type="scientific">Maribellus comscasis</name>
    <dbReference type="NCBI Taxonomy" id="2681766"/>
    <lineage>
        <taxon>Bacteria</taxon>
        <taxon>Pseudomonadati</taxon>
        <taxon>Bacteroidota</taxon>
        <taxon>Bacteroidia</taxon>
        <taxon>Marinilabiliales</taxon>
        <taxon>Prolixibacteraceae</taxon>
        <taxon>Maribellus</taxon>
    </lineage>
</organism>
<dbReference type="AlphaFoldDB" id="A0A6I6K2Y4"/>
<sequence length="202" mass="22619">MNFSHLASNLRNKIAKFSGILSIQLDKTAGRFIKEAVYGILASQSVMLTEIGRQLESKVRLKKIEERFSRQLNKAQIWQNVHQQILSLAKSRINKDTLLILDLGDIHKPYAEKMEYLAKVRDGSSLEGNIVDGYWTNQVIAAEPGSNELTPLYSALYSQESPDFRSENEEIKGAIDFVSKQTGNQGVWVIAVGATGIKYMSP</sequence>
<evidence type="ECO:0000313" key="2">
    <source>
        <dbReference type="Proteomes" id="UP000428260"/>
    </source>
</evidence>
<evidence type="ECO:0000313" key="1">
    <source>
        <dbReference type="EMBL" id="QGY47808.1"/>
    </source>
</evidence>
<dbReference type="KEGG" id="mcos:GM418_30375"/>
<keyword evidence="2" id="KW-1185">Reference proteome</keyword>
<reference evidence="1 2" key="1">
    <citation type="submission" date="2019-11" db="EMBL/GenBank/DDBJ databases">
        <authorList>
            <person name="Zheng R.K."/>
            <person name="Sun C.M."/>
        </authorList>
    </citation>
    <scope>NUCLEOTIDE SEQUENCE [LARGE SCALE GENOMIC DNA]</scope>
    <source>
        <strain evidence="1 2">WC007</strain>
    </source>
</reference>
<gene>
    <name evidence="1" type="ORF">GM418_30375</name>
</gene>
<proteinExistence type="predicted"/>
<dbReference type="Proteomes" id="UP000428260">
    <property type="component" value="Chromosome"/>
</dbReference>
<dbReference type="EMBL" id="CP046401">
    <property type="protein sequence ID" value="QGY47808.1"/>
    <property type="molecule type" value="Genomic_DNA"/>
</dbReference>
<accession>A0A6I6K2Y4</accession>
<name>A0A6I6K2Y4_9BACT</name>